<comment type="caution">
    <text evidence="3">The sequence shown here is derived from an EMBL/GenBank/DDBJ whole genome shotgun (WGS) entry which is preliminary data.</text>
</comment>
<dbReference type="InterPro" id="IPR007712">
    <property type="entry name" value="RelE/ParE_toxin"/>
</dbReference>
<dbReference type="Pfam" id="PF05016">
    <property type="entry name" value="ParE_toxin"/>
    <property type="match status" value="1"/>
</dbReference>
<evidence type="ECO:0000256" key="1">
    <source>
        <dbReference type="ARBA" id="ARBA00022649"/>
    </source>
</evidence>
<dbReference type="PIRSF" id="PIRSF029218">
    <property type="entry name" value="ParE"/>
    <property type="match status" value="1"/>
</dbReference>
<dbReference type="OrthoDB" id="516834at2"/>
<dbReference type="InterPro" id="IPR028344">
    <property type="entry name" value="ParE1/4"/>
</dbReference>
<dbReference type="EMBL" id="PYEP01000005">
    <property type="protein sequence ID" value="PSN07389.1"/>
    <property type="molecule type" value="Genomic_DNA"/>
</dbReference>
<keyword evidence="4" id="KW-1185">Reference proteome</keyword>
<evidence type="ECO:0000313" key="3">
    <source>
        <dbReference type="EMBL" id="PSN07389.1"/>
    </source>
</evidence>
<gene>
    <name evidence="3" type="ORF">C7G83_13535</name>
</gene>
<accession>A0A2P8VIJ9</accession>
<comment type="similarity">
    <text evidence="2">Belongs to the RelE toxin family.</text>
</comment>
<organism evidence="3 4">
    <name type="scientific">Siccibacter turicensis</name>
    <dbReference type="NCBI Taxonomy" id="357233"/>
    <lineage>
        <taxon>Bacteria</taxon>
        <taxon>Pseudomonadati</taxon>
        <taxon>Pseudomonadota</taxon>
        <taxon>Gammaproteobacteria</taxon>
        <taxon>Enterobacterales</taxon>
        <taxon>Enterobacteriaceae</taxon>
        <taxon>Siccibacter</taxon>
    </lineage>
</organism>
<proteinExistence type="inferred from homology"/>
<sequence length="98" mass="11084">MTRRIELTPKAGEDLEAIWRYGKSRFGEAQADNYIGKLSSQFTMLACHDVGVTRPELSKGIYSLACAHHVIFFLRTDTSITVVRVLHHSQDVMRHLPG</sequence>
<dbReference type="InterPro" id="IPR035093">
    <property type="entry name" value="RelE/ParE_toxin_dom_sf"/>
</dbReference>
<evidence type="ECO:0000313" key="4">
    <source>
        <dbReference type="Proteomes" id="UP000240212"/>
    </source>
</evidence>
<protein>
    <recommendedName>
        <fullName evidence="2">Toxin</fullName>
    </recommendedName>
</protein>
<reference evidence="3 4" key="1">
    <citation type="submission" date="2018-03" db="EMBL/GenBank/DDBJ databases">
        <title>Draft genome sequence of the first documented clinical Siccibacter turicensis isolate in Austria.</title>
        <authorList>
            <person name="Lepuschitz S."/>
            <person name="Pekard-Amenitsch S."/>
            <person name="Haunold R."/>
            <person name="Schill S."/>
            <person name="Mach R."/>
            <person name="Allerberger F."/>
            <person name="Ruppitsch W."/>
            <person name="Forsythe S.J."/>
        </authorList>
    </citation>
    <scope>NUCLEOTIDE SEQUENCE [LARGE SCALE GENOMIC DNA]</scope>
    <source>
        <strain evidence="3 4">6100069499-17</strain>
    </source>
</reference>
<dbReference type="AlphaFoldDB" id="A0A2P8VIJ9"/>
<dbReference type="Proteomes" id="UP000240212">
    <property type="component" value="Unassembled WGS sequence"/>
</dbReference>
<evidence type="ECO:0000256" key="2">
    <source>
        <dbReference type="PIRNR" id="PIRNR029218"/>
    </source>
</evidence>
<keyword evidence="1" id="KW-1277">Toxin-antitoxin system</keyword>
<name>A0A2P8VIJ9_9ENTR</name>
<dbReference type="Gene3D" id="3.30.2310.20">
    <property type="entry name" value="RelE-like"/>
    <property type="match status" value="1"/>
</dbReference>